<keyword evidence="7" id="KW-0349">Heme</keyword>
<evidence type="ECO:0000256" key="4">
    <source>
        <dbReference type="ARBA" id="ARBA00009295"/>
    </source>
</evidence>
<proteinExistence type="inferred from homology"/>
<dbReference type="PIRSF" id="PIRSF015921">
    <property type="entry name" value="FA_sphinglp_des"/>
    <property type="match status" value="1"/>
</dbReference>
<comment type="pathway">
    <text evidence="3">Sphingolipid metabolism.</text>
</comment>
<dbReference type="Pfam" id="PF00487">
    <property type="entry name" value="FA_desaturase"/>
    <property type="match status" value="1"/>
</dbReference>
<evidence type="ECO:0000256" key="13">
    <source>
        <dbReference type="ARBA" id="ARBA00023004"/>
    </source>
</evidence>
<feature type="transmembrane region" description="Helical" evidence="16">
    <location>
        <begin position="367"/>
        <end position="387"/>
    </location>
</feature>
<keyword evidence="15 16" id="KW-0472">Membrane</keyword>
<dbReference type="GO" id="GO:0016717">
    <property type="term" value="F:oxidoreductase activity, acting on paired donors, with oxidation of a pair of donors resulting in the reduction of molecular oxygen to two molecules of water"/>
    <property type="evidence" value="ECO:0007669"/>
    <property type="project" value="TreeGrafter"/>
</dbReference>
<keyword evidence="19" id="KW-1185">Reference proteome</keyword>
<dbReference type="InterPro" id="IPR005804">
    <property type="entry name" value="FA_desaturase_dom"/>
</dbReference>
<keyword evidence="11 16" id="KW-1133">Transmembrane helix</keyword>
<comment type="subcellular location">
    <subcellularLocation>
        <location evidence="1">Membrane</location>
        <topology evidence="1">Multi-pass membrane protein</topology>
    </subcellularLocation>
</comment>
<comment type="similarity">
    <text evidence="4">Belongs to the fatty acid desaturase type 1 family.</text>
</comment>
<sequence>MAQKGLMSPTEVELLIAQGQTLVIHDGFVLQLGEWIDKHPGGRLAILHMVGRDATDEITVYHSARSLQMMKQYRIGRVQLPWQNLEPPIQSASYRDSIVPKKPSPVVTQGHKKRRSIDATALGLLKPLRTSIHSPTDGAFILPRTTSGRRASATALSSDPKKQPVKKDVAVEEKVRAQYATSMEQKEIAQGKLEWPALDQTTQQSIKEEYRMLHEEIKNKGLYQCNYSAYGRESIRYAMLFGTFLFLLSKEWYLTSAVALGLFWQQIMFTAHDAGHRGITGRFVPDTLIGAFIADFCCGLSIGWWKSSHNVHHLITNMPEHDPDIQNIPLFSTSPTYMKSIFSTFYNFQFVWDKAADVLVPYQKYTYYPIMAVARFNLYILSWLHLLSPRATQLGSAWWTRHVELVFMAGYWALFGYALVWCTLPTWPIRIGFVLISHMITMILHVQITLSHWGMPTSDLGPAESFPQRQLRTTMDVECPAWMDFLHGGLQFQAVHHLFPRVPRHNLRECQTLVRRFCERTQLKYQCYGFVEGNGIVLGRLDEVGRMVDMMVKCQEHMAATGESGLH</sequence>
<keyword evidence="10" id="KW-0746">Sphingolipid metabolism</keyword>
<dbReference type="PANTHER" id="PTHR19353:SF30">
    <property type="entry name" value="DELTA 8-(E)-SPHINGOLIPID DESATURASE"/>
    <property type="match status" value="1"/>
</dbReference>
<evidence type="ECO:0000256" key="15">
    <source>
        <dbReference type="ARBA" id="ARBA00023136"/>
    </source>
</evidence>
<evidence type="ECO:0000256" key="11">
    <source>
        <dbReference type="ARBA" id="ARBA00022989"/>
    </source>
</evidence>
<dbReference type="EC" id="1.14.19.18" evidence="5"/>
<evidence type="ECO:0000313" key="18">
    <source>
        <dbReference type="EMBL" id="KAF2651431.1"/>
    </source>
</evidence>
<keyword evidence="13" id="KW-0408">Iron</keyword>
<dbReference type="SUPFAM" id="SSF55856">
    <property type="entry name" value="Cytochrome b5-like heme/steroid binding domain"/>
    <property type="match status" value="1"/>
</dbReference>
<evidence type="ECO:0000313" key="19">
    <source>
        <dbReference type="Proteomes" id="UP000799324"/>
    </source>
</evidence>
<dbReference type="PANTHER" id="PTHR19353">
    <property type="entry name" value="FATTY ACID DESATURASE 2"/>
    <property type="match status" value="1"/>
</dbReference>
<evidence type="ECO:0000256" key="3">
    <source>
        <dbReference type="ARBA" id="ARBA00004991"/>
    </source>
</evidence>
<evidence type="ECO:0000256" key="9">
    <source>
        <dbReference type="ARBA" id="ARBA00022723"/>
    </source>
</evidence>
<protein>
    <recommendedName>
        <fullName evidence="6">Delta 8-(E)-sphingolipid desaturase</fullName>
        <ecNumber evidence="5">1.14.19.18</ecNumber>
    </recommendedName>
</protein>
<dbReference type="Pfam" id="PF00173">
    <property type="entry name" value="Cyt-b5"/>
    <property type="match status" value="1"/>
</dbReference>
<evidence type="ECO:0000256" key="7">
    <source>
        <dbReference type="ARBA" id="ARBA00022617"/>
    </source>
</evidence>
<evidence type="ECO:0000256" key="8">
    <source>
        <dbReference type="ARBA" id="ARBA00022692"/>
    </source>
</evidence>
<dbReference type="InterPro" id="IPR036400">
    <property type="entry name" value="Cyt_B5-like_heme/steroid_sf"/>
</dbReference>
<dbReference type="InterPro" id="IPR001199">
    <property type="entry name" value="Cyt_B5-like_heme/steroid-bd"/>
</dbReference>
<comment type="pathway">
    <text evidence="2">Lipid metabolism; sphingolipid metabolism.</text>
</comment>
<keyword evidence="8 16" id="KW-0812">Transmembrane</keyword>
<evidence type="ECO:0000256" key="10">
    <source>
        <dbReference type="ARBA" id="ARBA00022919"/>
    </source>
</evidence>
<evidence type="ECO:0000256" key="14">
    <source>
        <dbReference type="ARBA" id="ARBA00023098"/>
    </source>
</evidence>
<dbReference type="AlphaFoldDB" id="A0A6A6SWS5"/>
<evidence type="ECO:0000256" key="5">
    <source>
        <dbReference type="ARBA" id="ARBA00012019"/>
    </source>
</evidence>
<feature type="transmembrane region" description="Helical" evidence="16">
    <location>
        <begin position="399"/>
        <end position="421"/>
    </location>
</feature>
<dbReference type="GO" id="GO:0046872">
    <property type="term" value="F:metal ion binding"/>
    <property type="evidence" value="ECO:0007669"/>
    <property type="project" value="UniProtKB-KW"/>
</dbReference>
<name>A0A6A6SWS5_9PLEO</name>
<dbReference type="Gene3D" id="3.10.120.10">
    <property type="entry name" value="Cytochrome b5-like heme/steroid binding domain"/>
    <property type="match status" value="1"/>
</dbReference>
<keyword evidence="9" id="KW-0479">Metal-binding</keyword>
<feature type="transmembrane region" description="Helical" evidence="16">
    <location>
        <begin position="252"/>
        <end position="271"/>
    </location>
</feature>
<organism evidence="18 19">
    <name type="scientific">Lophiostoma macrostomum CBS 122681</name>
    <dbReference type="NCBI Taxonomy" id="1314788"/>
    <lineage>
        <taxon>Eukaryota</taxon>
        <taxon>Fungi</taxon>
        <taxon>Dikarya</taxon>
        <taxon>Ascomycota</taxon>
        <taxon>Pezizomycotina</taxon>
        <taxon>Dothideomycetes</taxon>
        <taxon>Pleosporomycetidae</taxon>
        <taxon>Pleosporales</taxon>
        <taxon>Lophiostomataceae</taxon>
        <taxon>Lophiostoma</taxon>
    </lineage>
</organism>
<keyword evidence="12" id="KW-0560">Oxidoreductase</keyword>
<dbReference type="CDD" id="cd03506">
    <property type="entry name" value="Delta6-FADS-like"/>
    <property type="match status" value="1"/>
</dbReference>
<dbReference type="GO" id="GO:0006665">
    <property type="term" value="P:sphingolipid metabolic process"/>
    <property type="evidence" value="ECO:0007669"/>
    <property type="project" value="UniProtKB-UniPathway"/>
</dbReference>
<dbReference type="EMBL" id="MU004426">
    <property type="protein sequence ID" value="KAF2651431.1"/>
    <property type="molecule type" value="Genomic_DNA"/>
</dbReference>
<evidence type="ECO:0000256" key="12">
    <source>
        <dbReference type="ARBA" id="ARBA00023002"/>
    </source>
</evidence>
<reference evidence="18" key="1">
    <citation type="journal article" date="2020" name="Stud. Mycol.">
        <title>101 Dothideomycetes genomes: a test case for predicting lifestyles and emergence of pathogens.</title>
        <authorList>
            <person name="Haridas S."/>
            <person name="Albert R."/>
            <person name="Binder M."/>
            <person name="Bloem J."/>
            <person name="Labutti K."/>
            <person name="Salamov A."/>
            <person name="Andreopoulos B."/>
            <person name="Baker S."/>
            <person name="Barry K."/>
            <person name="Bills G."/>
            <person name="Bluhm B."/>
            <person name="Cannon C."/>
            <person name="Castanera R."/>
            <person name="Culley D."/>
            <person name="Daum C."/>
            <person name="Ezra D."/>
            <person name="Gonzalez J."/>
            <person name="Henrissat B."/>
            <person name="Kuo A."/>
            <person name="Liang C."/>
            <person name="Lipzen A."/>
            <person name="Lutzoni F."/>
            <person name="Magnuson J."/>
            <person name="Mondo S."/>
            <person name="Nolan M."/>
            <person name="Ohm R."/>
            <person name="Pangilinan J."/>
            <person name="Park H.-J."/>
            <person name="Ramirez L."/>
            <person name="Alfaro M."/>
            <person name="Sun H."/>
            <person name="Tritt A."/>
            <person name="Yoshinaga Y."/>
            <person name="Zwiers L.-H."/>
            <person name="Turgeon B."/>
            <person name="Goodwin S."/>
            <person name="Spatafora J."/>
            <person name="Crous P."/>
            <person name="Grigoriev I."/>
        </authorList>
    </citation>
    <scope>NUCLEOTIDE SEQUENCE</scope>
    <source>
        <strain evidence="18">CBS 122681</strain>
    </source>
</reference>
<dbReference type="OrthoDB" id="260091at2759"/>
<evidence type="ECO:0000256" key="2">
    <source>
        <dbReference type="ARBA" id="ARBA00004760"/>
    </source>
</evidence>
<gene>
    <name evidence="18" type="ORF">K491DRAFT_606907</name>
</gene>
<dbReference type="InterPro" id="IPR012171">
    <property type="entry name" value="Fatty_acid_desaturase"/>
</dbReference>
<dbReference type="PROSITE" id="PS50255">
    <property type="entry name" value="CYTOCHROME_B5_2"/>
    <property type="match status" value="1"/>
</dbReference>
<dbReference type="UniPathway" id="UPA00222"/>
<evidence type="ECO:0000256" key="1">
    <source>
        <dbReference type="ARBA" id="ARBA00004141"/>
    </source>
</evidence>
<feature type="domain" description="Cytochrome b5 heme-binding" evidence="17">
    <location>
        <begin position="4"/>
        <end position="79"/>
    </location>
</feature>
<evidence type="ECO:0000256" key="16">
    <source>
        <dbReference type="SAM" id="Phobius"/>
    </source>
</evidence>
<dbReference type="Proteomes" id="UP000799324">
    <property type="component" value="Unassembled WGS sequence"/>
</dbReference>
<dbReference type="GO" id="GO:0016020">
    <property type="term" value="C:membrane"/>
    <property type="evidence" value="ECO:0007669"/>
    <property type="project" value="UniProtKB-SubCell"/>
</dbReference>
<keyword evidence="14" id="KW-0443">Lipid metabolism</keyword>
<feature type="transmembrane region" description="Helical" evidence="16">
    <location>
        <begin position="283"/>
        <end position="305"/>
    </location>
</feature>
<dbReference type="SMART" id="SM01117">
    <property type="entry name" value="Cyt-b5"/>
    <property type="match status" value="1"/>
</dbReference>
<accession>A0A6A6SWS5</accession>
<feature type="transmembrane region" description="Helical" evidence="16">
    <location>
        <begin position="427"/>
        <end position="446"/>
    </location>
</feature>
<evidence type="ECO:0000256" key="6">
    <source>
        <dbReference type="ARBA" id="ARBA00016939"/>
    </source>
</evidence>
<evidence type="ECO:0000259" key="17">
    <source>
        <dbReference type="PROSITE" id="PS50255"/>
    </source>
</evidence>